<name>A0ABZ0AWF3_9BURK</name>
<organism evidence="2 3">
    <name type="scientific">Rhodoferax mekongensis</name>
    <dbReference type="NCBI Taxonomy" id="3068341"/>
    <lineage>
        <taxon>Bacteria</taxon>
        <taxon>Pseudomonadati</taxon>
        <taxon>Pseudomonadota</taxon>
        <taxon>Betaproteobacteria</taxon>
        <taxon>Burkholderiales</taxon>
        <taxon>Comamonadaceae</taxon>
        <taxon>Rhodoferax</taxon>
    </lineage>
</organism>
<evidence type="ECO:0000313" key="2">
    <source>
        <dbReference type="EMBL" id="WNO03941.1"/>
    </source>
</evidence>
<dbReference type="InterPro" id="IPR050700">
    <property type="entry name" value="YIM1/Zinc_Alcohol_DH_Fams"/>
</dbReference>
<dbReference type="EMBL" id="CP132507">
    <property type="protein sequence ID" value="WNO03941.1"/>
    <property type="molecule type" value="Genomic_DNA"/>
</dbReference>
<dbReference type="InterPro" id="IPR020843">
    <property type="entry name" value="ER"/>
</dbReference>
<accession>A0ABZ0AWF3</accession>
<dbReference type="Proteomes" id="UP001302257">
    <property type="component" value="Chromosome"/>
</dbReference>
<dbReference type="Gene3D" id="3.40.50.720">
    <property type="entry name" value="NAD(P)-binding Rossmann-like Domain"/>
    <property type="match status" value="1"/>
</dbReference>
<feature type="domain" description="Enoyl reductase (ER)" evidence="1">
    <location>
        <begin position="10"/>
        <end position="316"/>
    </location>
</feature>
<reference evidence="2 3" key="1">
    <citation type="submission" date="2023-08" db="EMBL/GenBank/DDBJ databases">
        <title>Rhodoferax potami sp. nov. and Rhodoferax mekongensis sp. nov., isolated from the Mekong River in Thailand.</title>
        <authorList>
            <person name="Kitikhun S."/>
            <person name="Charoenyingcharoen P."/>
            <person name="Siriarchawattana P."/>
            <person name="Likhitrattanapisal S."/>
            <person name="Nilsakha T."/>
            <person name="Chanpet A."/>
            <person name="Rattanawaree P."/>
            <person name="Ingsriswang S."/>
        </authorList>
    </citation>
    <scope>NUCLEOTIDE SEQUENCE [LARGE SCALE GENOMIC DNA]</scope>
    <source>
        <strain evidence="2 3">TBRC 17307</strain>
    </source>
</reference>
<proteinExistence type="predicted"/>
<dbReference type="Gene3D" id="3.90.180.10">
    <property type="entry name" value="Medium-chain alcohol dehydrogenases, catalytic domain"/>
    <property type="match status" value="1"/>
</dbReference>
<evidence type="ECO:0000313" key="3">
    <source>
        <dbReference type="Proteomes" id="UP001302257"/>
    </source>
</evidence>
<protein>
    <submittedName>
        <fullName evidence="2">NAD(P)-dependent alcohol dehydrogenase</fullName>
    </submittedName>
</protein>
<gene>
    <name evidence="2" type="ORF">RAN89_13600</name>
</gene>
<dbReference type="SUPFAM" id="SSF51735">
    <property type="entry name" value="NAD(P)-binding Rossmann-fold domains"/>
    <property type="match status" value="1"/>
</dbReference>
<dbReference type="Pfam" id="PF13602">
    <property type="entry name" value="ADH_zinc_N_2"/>
    <property type="match status" value="1"/>
</dbReference>
<dbReference type="Pfam" id="PF08240">
    <property type="entry name" value="ADH_N"/>
    <property type="match status" value="1"/>
</dbReference>
<keyword evidence="3" id="KW-1185">Reference proteome</keyword>
<sequence>MKAWECTSYGAPSVLKLTERPIPQIGDDDVLVEMRATTVSSGDSRVRGLRMPNGFRWIARPVLGLFKPRCEVLGTDIAGNVVSVGVNVTKFRVGDKVLGFAGAKMGCHAAYRVFTPKMPLARMPEGLTYEEAVSIPFGATVAVHFIKDVELNPNAKVLVIGASGAVGLAFVQLCKHLRCHVTAVTSSPNHQLVYEQRADRAISYGPDYLRKLDELFDLIVDTVGAAPFGTYEPFLKPSGSCVSVSGGLADVLKAPMSKGKLISGPVPLSQPDLDYIVELTNSGVFRPVIDRIFGFDEMHEAHSRVDTGRKRGSVVIKSY</sequence>
<dbReference type="PANTHER" id="PTHR11695">
    <property type="entry name" value="ALCOHOL DEHYDROGENASE RELATED"/>
    <property type="match status" value="1"/>
</dbReference>
<dbReference type="InterPro" id="IPR036291">
    <property type="entry name" value="NAD(P)-bd_dom_sf"/>
</dbReference>
<dbReference type="PANTHER" id="PTHR11695:SF294">
    <property type="entry name" value="RETICULON-4-INTERACTING PROTEIN 1, MITOCHONDRIAL"/>
    <property type="match status" value="1"/>
</dbReference>
<evidence type="ECO:0000259" key="1">
    <source>
        <dbReference type="SMART" id="SM00829"/>
    </source>
</evidence>
<dbReference type="SUPFAM" id="SSF50129">
    <property type="entry name" value="GroES-like"/>
    <property type="match status" value="1"/>
</dbReference>
<dbReference type="InterPro" id="IPR011032">
    <property type="entry name" value="GroES-like_sf"/>
</dbReference>
<dbReference type="SMART" id="SM00829">
    <property type="entry name" value="PKS_ER"/>
    <property type="match status" value="1"/>
</dbReference>
<dbReference type="CDD" id="cd08267">
    <property type="entry name" value="MDR1"/>
    <property type="match status" value="1"/>
</dbReference>
<dbReference type="InterPro" id="IPR013154">
    <property type="entry name" value="ADH-like_N"/>
</dbReference>